<evidence type="ECO:0000256" key="1">
    <source>
        <dbReference type="ARBA" id="ARBA00022574"/>
    </source>
</evidence>
<dbReference type="PANTHER" id="PTHR44324:SF1">
    <property type="entry name" value="WD REPEAT-CONTAINING PROTEIN 49"/>
    <property type="match status" value="1"/>
</dbReference>
<protein>
    <recommendedName>
        <fullName evidence="6">WD repeat domain 49</fullName>
    </recommendedName>
</protein>
<evidence type="ECO:0000313" key="5">
    <source>
        <dbReference type="Proteomes" id="UP001460270"/>
    </source>
</evidence>
<dbReference type="EMBL" id="JBBPFD010000021">
    <property type="protein sequence ID" value="KAK7882863.1"/>
    <property type="molecule type" value="Genomic_DNA"/>
</dbReference>
<name>A0AAW0MQ67_9GOBI</name>
<keyword evidence="5" id="KW-1185">Reference proteome</keyword>
<dbReference type="SMART" id="SM00320">
    <property type="entry name" value="WD40"/>
    <property type="match status" value="9"/>
</dbReference>
<dbReference type="SUPFAM" id="SSF63829">
    <property type="entry name" value="Calcium-dependent phosphotriesterase"/>
    <property type="match status" value="1"/>
</dbReference>
<evidence type="ECO:0000256" key="3">
    <source>
        <dbReference type="PROSITE-ProRule" id="PRU00221"/>
    </source>
</evidence>
<accession>A0AAW0MQ67</accession>
<dbReference type="Gene3D" id="2.130.10.10">
    <property type="entry name" value="YVTN repeat-like/Quinoprotein amine dehydrogenase"/>
    <property type="match status" value="4"/>
</dbReference>
<dbReference type="PROSITE" id="PS00678">
    <property type="entry name" value="WD_REPEATS_1"/>
    <property type="match status" value="1"/>
</dbReference>
<dbReference type="PROSITE" id="PS50294">
    <property type="entry name" value="WD_REPEATS_REGION"/>
    <property type="match status" value="1"/>
</dbReference>
<reference evidence="5" key="1">
    <citation type="submission" date="2024-04" db="EMBL/GenBank/DDBJ databases">
        <title>Salinicola lusitanus LLJ914,a marine bacterium isolated from the Okinawa Trough.</title>
        <authorList>
            <person name="Li J."/>
        </authorList>
    </citation>
    <scope>NUCLEOTIDE SEQUENCE [LARGE SCALE GENOMIC DNA]</scope>
</reference>
<sequence length="879" mass="98085">MTQNRVAHWRNRLQKTTDNSRDVYERGATMATRMEVAQLESRMSPDDYRKLHSLFEDSSGEPRLLSRAEFVSGALTLVGRGSAEDYGFLFDSVLLSQKRCGLVLDIEAVREEGVIDWHGLCSFLLQQLSGKVKRSQSSNVPLWKAPRTLPSPHRDPIQKVLFVQSWGHYLSVSRGGTAGVWDGEDMCLLHTLNLQNSTVRSKDLWVTGLALLHNLDKVAVSFTSKELCFYDMSSKPDFNCKYKIQGLPFTPWCLDYWADPFLPDQAVLTIGDIGGQVSALCFTSVQISLFESRWARADEQDSTADLILWEELLRGRHHCCYVLSHQAHQPAWVRRVCYVGSLGAFLSCSTSPRSSMVVAWKNDISLRITTCYTKRGVWDLDHHQQLNLLATAGVDHQVLLWNPYVTSKPVGVLSGHDGPVTAVCFMQNKQQLLSFSKDKVLCLWDVSNQQCLHRLTEVFPKTAEDTHSLLFSHEEKQLLLLTFHSQLVLLQNNTEDKRTSSHQSPVTCVLYNSFFRQVISGDSTSRVICWLPDTGQKVTQFHRCHGNAPISTMALDGTQTRLFTAGADGEVKVWDLNGRCLHRMNAGQGRHVHITQVLPLRRSVLVMGWQRMPTVFRLHSFTQTVVEPSEWRGGACHEGEVICAAFHAPQTLVTDFSSSTPSTCLLFIPGRQNTSSTGGADLVSCDGSGTVRFWNTAHGCVLSQFTAHSSDLGPIVMTISPCGTYLVTADKEGTVKTWDIQNYCLSATQRATSELPELLRTSRLHLDRVTHLEACFHGDRLLLLSASLDSSVALSYLPGELIGYFGQHHTTTGTISPPDLHCLNLLLRRSPTRCESRCQNASLSSFPLRFKLGAMRVGCDIANLPRGPSLPAACIHLRK</sequence>
<dbReference type="Pfam" id="PF00400">
    <property type="entry name" value="WD40"/>
    <property type="match status" value="4"/>
</dbReference>
<feature type="repeat" description="WD" evidence="3">
    <location>
        <begin position="413"/>
        <end position="454"/>
    </location>
</feature>
<keyword evidence="1 3" id="KW-0853">WD repeat</keyword>
<dbReference type="SUPFAM" id="SSF50978">
    <property type="entry name" value="WD40 repeat-like"/>
    <property type="match status" value="1"/>
</dbReference>
<gene>
    <name evidence="4" type="ORF">WMY93_029037</name>
</gene>
<feature type="repeat" description="WD" evidence="3">
    <location>
        <begin position="705"/>
        <end position="742"/>
    </location>
</feature>
<comment type="caution">
    <text evidence="4">The sequence shown here is derived from an EMBL/GenBank/DDBJ whole genome shotgun (WGS) entry which is preliminary data.</text>
</comment>
<keyword evidence="2" id="KW-0677">Repeat</keyword>
<dbReference type="InterPro" id="IPR019775">
    <property type="entry name" value="WD40_repeat_CS"/>
</dbReference>
<evidence type="ECO:0000313" key="4">
    <source>
        <dbReference type="EMBL" id="KAK7882863.1"/>
    </source>
</evidence>
<dbReference type="InterPro" id="IPR015943">
    <property type="entry name" value="WD40/YVTN_repeat-like_dom_sf"/>
</dbReference>
<dbReference type="InterPro" id="IPR001680">
    <property type="entry name" value="WD40_rpt"/>
</dbReference>
<dbReference type="PANTHER" id="PTHR44324">
    <property type="entry name" value="WD40 REPEAT DOMAIN 95"/>
    <property type="match status" value="1"/>
</dbReference>
<feature type="repeat" description="WD" evidence="3">
    <location>
        <begin position="550"/>
        <end position="577"/>
    </location>
</feature>
<dbReference type="InterPro" id="IPR036322">
    <property type="entry name" value="WD40_repeat_dom_sf"/>
</dbReference>
<dbReference type="AlphaFoldDB" id="A0AAW0MQ67"/>
<evidence type="ECO:0008006" key="6">
    <source>
        <dbReference type="Google" id="ProtNLM"/>
    </source>
</evidence>
<evidence type="ECO:0000256" key="2">
    <source>
        <dbReference type="ARBA" id="ARBA00022737"/>
    </source>
</evidence>
<proteinExistence type="predicted"/>
<dbReference type="InterPro" id="IPR051242">
    <property type="entry name" value="WD-EF-hand_domain"/>
</dbReference>
<dbReference type="Proteomes" id="UP001460270">
    <property type="component" value="Unassembled WGS sequence"/>
</dbReference>
<dbReference type="PROSITE" id="PS50082">
    <property type="entry name" value="WD_REPEATS_2"/>
    <property type="match status" value="3"/>
</dbReference>
<organism evidence="4 5">
    <name type="scientific">Mugilogobius chulae</name>
    <name type="common">yellowstripe goby</name>
    <dbReference type="NCBI Taxonomy" id="88201"/>
    <lineage>
        <taxon>Eukaryota</taxon>
        <taxon>Metazoa</taxon>
        <taxon>Chordata</taxon>
        <taxon>Craniata</taxon>
        <taxon>Vertebrata</taxon>
        <taxon>Euteleostomi</taxon>
        <taxon>Actinopterygii</taxon>
        <taxon>Neopterygii</taxon>
        <taxon>Teleostei</taxon>
        <taxon>Neoteleostei</taxon>
        <taxon>Acanthomorphata</taxon>
        <taxon>Gobiaria</taxon>
        <taxon>Gobiiformes</taxon>
        <taxon>Gobioidei</taxon>
        <taxon>Gobiidae</taxon>
        <taxon>Gobionellinae</taxon>
        <taxon>Mugilogobius</taxon>
    </lineage>
</organism>